<dbReference type="InterPro" id="IPR036563">
    <property type="entry name" value="MoaE_sf"/>
</dbReference>
<dbReference type="PANTHER" id="PTHR14744">
    <property type="entry name" value="N-ALPHA-ACETYLTRANSFERASE 60"/>
    <property type="match status" value="1"/>
</dbReference>
<dbReference type="InterPro" id="IPR012675">
    <property type="entry name" value="Beta-grasp_dom_sf"/>
</dbReference>
<evidence type="ECO:0000256" key="7">
    <source>
        <dbReference type="ARBA" id="ARBA00026111"/>
    </source>
</evidence>
<evidence type="ECO:0000313" key="15">
    <source>
        <dbReference type="EMBL" id="CAF3777257.1"/>
    </source>
</evidence>
<dbReference type="GO" id="GO:0007059">
    <property type="term" value="P:chromosome segregation"/>
    <property type="evidence" value="ECO:0007669"/>
    <property type="project" value="UniProtKB-KW"/>
</dbReference>
<dbReference type="Proteomes" id="UP000682733">
    <property type="component" value="Unassembled WGS sequence"/>
</dbReference>
<dbReference type="InterPro" id="IPR000182">
    <property type="entry name" value="GNAT_dom"/>
</dbReference>
<dbReference type="Proteomes" id="UP000663829">
    <property type="component" value="Unassembled WGS sequence"/>
</dbReference>
<evidence type="ECO:0000256" key="8">
    <source>
        <dbReference type="ARBA" id="ARBA00026144"/>
    </source>
</evidence>
<dbReference type="Pfam" id="PF02391">
    <property type="entry name" value="MoaE"/>
    <property type="match status" value="1"/>
</dbReference>
<reference evidence="13" key="1">
    <citation type="submission" date="2021-02" db="EMBL/GenBank/DDBJ databases">
        <authorList>
            <person name="Nowell W R."/>
        </authorList>
    </citation>
    <scope>NUCLEOTIDE SEQUENCE</scope>
</reference>
<dbReference type="AlphaFoldDB" id="A0A814H7I1"/>
<evidence type="ECO:0000313" key="16">
    <source>
        <dbReference type="Proteomes" id="UP000663829"/>
    </source>
</evidence>
<dbReference type="SUPFAM" id="SSF55729">
    <property type="entry name" value="Acyl-CoA N-acyltransferases (Nat)"/>
    <property type="match status" value="1"/>
</dbReference>
<dbReference type="CDD" id="cd00754">
    <property type="entry name" value="Ubl_MoaD"/>
    <property type="match status" value="1"/>
</dbReference>
<evidence type="ECO:0000256" key="1">
    <source>
        <dbReference type="ARBA" id="ARBA00013184"/>
    </source>
</evidence>
<dbReference type="EMBL" id="CAJNOK010000856">
    <property type="protein sequence ID" value="CAF0779559.1"/>
    <property type="molecule type" value="Genomic_DNA"/>
</dbReference>
<keyword evidence="5" id="KW-0012">Acyltransferase</keyword>
<dbReference type="InterPro" id="IPR045141">
    <property type="entry name" value="NAA60-like"/>
</dbReference>
<comment type="catalytic activity">
    <reaction evidence="9">
        <text>L-lysyl-[protein] + acetyl-CoA = N(6)-acetyl-L-lysyl-[protein] + CoA + H(+)</text>
        <dbReference type="Rhea" id="RHEA:45948"/>
        <dbReference type="Rhea" id="RHEA-COMP:9752"/>
        <dbReference type="Rhea" id="RHEA-COMP:10731"/>
        <dbReference type="ChEBI" id="CHEBI:15378"/>
        <dbReference type="ChEBI" id="CHEBI:29969"/>
        <dbReference type="ChEBI" id="CHEBI:57287"/>
        <dbReference type="ChEBI" id="CHEBI:57288"/>
        <dbReference type="ChEBI" id="CHEBI:61930"/>
        <dbReference type="EC" id="2.3.1.48"/>
    </reaction>
</comment>
<evidence type="ECO:0000256" key="6">
    <source>
        <dbReference type="ARBA" id="ARBA00025774"/>
    </source>
</evidence>
<dbReference type="Pfam" id="PF00583">
    <property type="entry name" value="Acetyltransf_1"/>
    <property type="match status" value="1"/>
</dbReference>
<dbReference type="OrthoDB" id="5531344at2759"/>
<evidence type="ECO:0000313" key="13">
    <source>
        <dbReference type="EMBL" id="CAF1005962.1"/>
    </source>
</evidence>
<dbReference type="GO" id="GO:0120518">
    <property type="term" value="F:protein N-terminal-methionine acetyltransferase activity"/>
    <property type="evidence" value="ECO:0007669"/>
    <property type="project" value="UniProtKB-EC"/>
</dbReference>
<dbReference type="Gene3D" id="3.40.630.30">
    <property type="match status" value="1"/>
</dbReference>
<dbReference type="Proteomes" id="UP000677228">
    <property type="component" value="Unassembled WGS sequence"/>
</dbReference>
<dbReference type="EMBL" id="CAJOBC010003310">
    <property type="protein sequence ID" value="CAF3777257.1"/>
    <property type="molecule type" value="Genomic_DNA"/>
</dbReference>
<organism evidence="13 16">
    <name type="scientific">Didymodactylos carnosus</name>
    <dbReference type="NCBI Taxonomy" id="1234261"/>
    <lineage>
        <taxon>Eukaryota</taxon>
        <taxon>Metazoa</taxon>
        <taxon>Spiralia</taxon>
        <taxon>Gnathifera</taxon>
        <taxon>Rotifera</taxon>
        <taxon>Eurotatoria</taxon>
        <taxon>Bdelloidea</taxon>
        <taxon>Philodinida</taxon>
        <taxon>Philodinidae</taxon>
        <taxon>Didymodactylos</taxon>
    </lineage>
</organism>
<evidence type="ECO:0000256" key="10">
    <source>
        <dbReference type="ARBA" id="ARBA00048848"/>
    </source>
</evidence>
<accession>A0A814H7I1</accession>
<dbReference type="Gene3D" id="3.90.1170.40">
    <property type="entry name" value="Molybdopterin biosynthesis MoaE subunit"/>
    <property type="match status" value="1"/>
</dbReference>
<feature type="domain" description="N-acetyltransferase" evidence="11">
    <location>
        <begin position="106"/>
        <end position="261"/>
    </location>
</feature>
<dbReference type="EMBL" id="CAJOBA010000856">
    <property type="protein sequence ID" value="CAF3561033.1"/>
    <property type="molecule type" value="Genomic_DNA"/>
</dbReference>
<evidence type="ECO:0000256" key="9">
    <source>
        <dbReference type="ARBA" id="ARBA00048017"/>
    </source>
</evidence>
<keyword evidence="3" id="KW-0159">Chromosome partition</keyword>
<dbReference type="Proteomes" id="UP000681722">
    <property type="component" value="Unassembled WGS sequence"/>
</dbReference>
<evidence type="ECO:0000313" key="14">
    <source>
        <dbReference type="EMBL" id="CAF3561033.1"/>
    </source>
</evidence>
<gene>
    <name evidence="13" type="ORF">GPM918_LOCUS14010</name>
    <name evidence="12" type="ORF">OVA965_LOCUS3530</name>
    <name evidence="15" type="ORF">SRO942_LOCUS14010</name>
    <name evidence="14" type="ORF">TMI583_LOCUS3529</name>
</gene>
<dbReference type="EC" id="2.3.1.259" evidence="7"/>
<sequence>MISTLINDILRICLLFNECDEDNCYSHLFSYLSSSLSLINNDSHSNTVQRRRKSKRQHLPIVHSISHPSFFSNRMQIPQQQTSSKQIIINLSSSSTSSLFDFDFPVQFRFLKSGDQDEVKLLCRDWFPIEYPDKWYDDISNEGKYYALAACVYNRIIGLIVADNLQLVHCNKEDKNILNESFSLATQVCYILILGVVKEYRRHGLASHLLSHLLRYLHSKSTCKAVYLHVLCTNKSAIKFYESKQFQYRLYLPYYYSIKGQLYDGYCYVLYINGGQPPYSTLDYINTLWKYLLKINPCKFLYSIKYWCENRLNYDINNNSNDTRAIIGYKSISRVTVLYFGRARELVGLQQEIFTFSSQTQYTVNKILEIIIDRRPILKPIVHTFRLSLDQEYLIETDEIYFKNKSEIALLPPFGGGITRNNFDGKSVKKLFYESYETMALSQLKLLCLNTRKIYPDIEHIAIQHRLGEVPISEISVAIYVSSAHRRAALDAVSHLIDELKQNVPIWKKEYYNDGDSDWKENPTK</sequence>
<proteinExistence type="inferred from homology"/>
<protein>
    <recommendedName>
        <fullName evidence="8">N-alpha-acetyltransferase 60</fullName>
        <ecNumber evidence="7">2.3.1.259</ecNumber>
        <ecNumber evidence="1">2.3.1.48</ecNumber>
    </recommendedName>
</protein>
<dbReference type="GO" id="GO:0004402">
    <property type="term" value="F:histone acetyltransferase activity"/>
    <property type="evidence" value="ECO:0007669"/>
    <property type="project" value="TreeGrafter"/>
</dbReference>
<dbReference type="SUPFAM" id="SSF54690">
    <property type="entry name" value="Molybdopterin synthase subunit MoaE"/>
    <property type="match status" value="1"/>
</dbReference>
<dbReference type="InterPro" id="IPR016155">
    <property type="entry name" value="Mopterin_synth/thiamin_S_b"/>
</dbReference>
<evidence type="ECO:0000256" key="4">
    <source>
        <dbReference type="ARBA" id="ARBA00022853"/>
    </source>
</evidence>
<dbReference type="GO" id="GO:0006777">
    <property type="term" value="P:Mo-molybdopterin cofactor biosynthetic process"/>
    <property type="evidence" value="ECO:0007669"/>
    <property type="project" value="InterPro"/>
</dbReference>
<evidence type="ECO:0000256" key="3">
    <source>
        <dbReference type="ARBA" id="ARBA00022829"/>
    </source>
</evidence>
<comment type="caution">
    <text evidence="13">The sequence shown here is derived from an EMBL/GenBank/DDBJ whole genome shotgun (WGS) entry which is preliminary data.</text>
</comment>
<dbReference type="PANTHER" id="PTHR14744:SF15">
    <property type="entry name" value="N-ALPHA-ACETYLTRANSFERASE 60"/>
    <property type="match status" value="1"/>
</dbReference>
<evidence type="ECO:0000256" key="2">
    <source>
        <dbReference type="ARBA" id="ARBA00022679"/>
    </source>
</evidence>
<dbReference type="InterPro" id="IPR016181">
    <property type="entry name" value="Acyl_CoA_acyltransferase"/>
</dbReference>
<keyword evidence="4" id="KW-0156">Chromatin regulator</keyword>
<evidence type="ECO:0000313" key="12">
    <source>
        <dbReference type="EMBL" id="CAF0779559.1"/>
    </source>
</evidence>
<dbReference type="Gene3D" id="3.10.20.30">
    <property type="match status" value="1"/>
</dbReference>
<keyword evidence="2" id="KW-0808">Transferase</keyword>
<dbReference type="EC" id="2.3.1.48" evidence="1"/>
<dbReference type="SUPFAM" id="SSF54285">
    <property type="entry name" value="MoaD/ThiS"/>
    <property type="match status" value="1"/>
</dbReference>
<dbReference type="InterPro" id="IPR003448">
    <property type="entry name" value="Mopterin_biosynth_MoaE"/>
</dbReference>
<evidence type="ECO:0000259" key="11">
    <source>
        <dbReference type="PROSITE" id="PS51186"/>
    </source>
</evidence>
<dbReference type="CDD" id="cd00756">
    <property type="entry name" value="MoaE"/>
    <property type="match status" value="1"/>
</dbReference>
<dbReference type="GO" id="GO:0000139">
    <property type="term" value="C:Golgi membrane"/>
    <property type="evidence" value="ECO:0007669"/>
    <property type="project" value="TreeGrafter"/>
</dbReference>
<evidence type="ECO:0000256" key="5">
    <source>
        <dbReference type="ARBA" id="ARBA00023315"/>
    </source>
</evidence>
<keyword evidence="16" id="KW-1185">Reference proteome</keyword>
<name>A0A814H7I1_9BILA</name>
<dbReference type="PROSITE" id="PS51186">
    <property type="entry name" value="GNAT"/>
    <property type="match status" value="1"/>
</dbReference>
<dbReference type="EMBL" id="CAJNOQ010003310">
    <property type="protein sequence ID" value="CAF1005962.1"/>
    <property type="molecule type" value="Genomic_DNA"/>
</dbReference>
<comment type="similarity">
    <text evidence="6">Belongs to the acetyltransferase family. NAA60 subfamily.</text>
</comment>
<comment type="catalytic activity">
    <reaction evidence="10">
        <text>N-terminal L-methionyl-[transmembrane protein] + acetyl-CoA = N-terminal N(alpha)-acetyl-L-methionyl-[transmembrane protein] + CoA + H(+)</text>
        <dbReference type="Rhea" id="RHEA:50604"/>
        <dbReference type="Rhea" id="RHEA-COMP:12745"/>
        <dbReference type="Rhea" id="RHEA-COMP:12746"/>
        <dbReference type="ChEBI" id="CHEBI:15378"/>
        <dbReference type="ChEBI" id="CHEBI:57287"/>
        <dbReference type="ChEBI" id="CHEBI:57288"/>
        <dbReference type="ChEBI" id="CHEBI:64731"/>
        <dbReference type="ChEBI" id="CHEBI:133414"/>
        <dbReference type="EC" id="2.3.1.259"/>
    </reaction>
</comment>